<reference evidence="1" key="1">
    <citation type="submission" date="2014-09" db="EMBL/GenBank/DDBJ databases">
        <authorList>
            <person name="Magalhaes I.L.F."/>
            <person name="Oliveira U."/>
            <person name="Santos F.R."/>
            <person name="Vidigal T.H.D.A."/>
            <person name="Brescovit A.D."/>
            <person name="Santos A.J."/>
        </authorList>
    </citation>
    <scope>NUCLEOTIDE SEQUENCE</scope>
    <source>
        <tissue evidence="1">Shoot tissue taken approximately 20 cm above the soil surface</tissue>
    </source>
</reference>
<proteinExistence type="predicted"/>
<dbReference type="AlphaFoldDB" id="A0A0A9GUR2"/>
<sequence>MPHQNLPVSSPITRRTPTCSRLLLPPFRFMGLQVAASDYSPSALLPLPAITFITSFSCCPHFLERPPNSHGAPSRCITEQRWPNGSEGSAQRKGFPINLGSGLECSPASPPRRPLPHCRRLPMQHDIESACAEKAYAARGVTTARKRAHNRRGAAHLSPPCTSDVTVRSIASSALPPRGQRSHQQFS</sequence>
<protein>
    <submittedName>
        <fullName evidence="1">Uncharacterized protein</fullName>
    </submittedName>
</protein>
<evidence type="ECO:0000313" key="1">
    <source>
        <dbReference type="EMBL" id="JAE28745.1"/>
    </source>
</evidence>
<organism evidence="1">
    <name type="scientific">Arundo donax</name>
    <name type="common">Giant reed</name>
    <name type="synonym">Donax arundinaceus</name>
    <dbReference type="NCBI Taxonomy" id="35708"/>
    <lineage>
        <taxon>Eukaryota</taxon>
        <taxon>Viridiplantae</taxon>
        <taxon>Streptophyta</taxon>
        <taxon>Embryophyta</taxon>
        <taxon>Tracheophyta</taxon>
        <taxon>Spermatophyta</taxon>
        <taxon>Magnoliopsida</taxon>
        <taxon>Liliopsida</taxon>
        <taxon>Poales</taxon>
        <taxon>Poaceae</taxon>
        <taxon>PACMAD clade</taxon>
        <taxon>Arundinoideae</taxon>
        <taxon>Arundineae</taxon>
        <taxon>Arundo</taxon>
    </lineage>
</organism>
<dbReference type="EMBL" id="GBRH01169151">
    <property type="protein sequence ID" value="JAE28745.1"/>
    <property type="molecule type" value="Transcribed_RNA"/>
</dbReference>
<reference evidence="1" key="2">
    <citation type="journal article" date="2015" name="Data Brief">
        <title>Shoot transcriptome of the giant reed, Arundo donax.</title>
        <authorList>
            <person name="Barrero R.A."/>
            <person name="Guerrero F.D."/>
            <person name="Moolhuijzen P."/>
            <person name="Goolsby J.A."/>
            <person name="Tidwell J."/>
            <person name="Bellgard S.E."/>
            <person name="Bellgard M.I."/>
        </authorList>
    </citation>
    <scope>NUCLEOTIDE SEQUENCE</scope>
    <source>
        <tissue evidence="1">Shoot tissue taken approximately 20 cm above the soil surface</tissue>
    </source>
</reference>
<accession>A0A0A9GUR2</accession>
<name>A0A0A9GUR2_ARUDO</name>